<protein>
    <submittedName>
        <fullName evidence="1">Uncharacterized protein</fullName>
    </submittedName>
</protein>
<dbReference type="EMBL" id="SNYM01000007">
    <property type="protein sequence ID" value="TDQ48272.1"/>
    <property type="molecule type" value="Genomic_DNA"/>
</dbReference>
<comment type="caution">
    <text evidence="1">The sequence shown here is derived from an EMBL/GenBank/DDBJ whole genome shotgun (WGS) entry which is preliminary data.</text>
</comment>
<organism evidence="1 2">
    <name type="scientific">Permianibacter aggregans</name>
    <dbReference type="NCBI Taxonomy" id="1510150"/>
    <lineage>
        <taxon>Bacteria</taxon>
        <taxon>Pseudomonadati</taxon>
        <taxon>Pseudomonadota</taxon>
        <taxon>Gammaproteobacteria</taxon>
        <taxon>Pseudomonadales</taxon>
        <taxon>Pseudomonadaceae</taxon>
        <taxon>Permianibacter</taxon>
    </lineage>
</organism>
<reference evidence="1 2" key="1">
    <citation type="submission" date="2019-03" db="EMBL/GenBank/DDBJ databases">
        <title>Genomic Encyclopedia of Type Strains, Phase IV (KMG-IV): sequencing the most valuable type-strain genomes for metagenomic binning, comparative biology and taxonomic classification.</title>
        <authorList>
            <person name="Goeker M."/>
        </authorList>
    </citation>
    <scope>NUCLEOTIDE SEQUENCE [LARGE SCALE GENOMIC DNA]</scope>
    <source>
        <strain evidence="1 2">DSM 103792</strain>
    </source>
</reference>
<sequence length="74" mass="8751">MFEHFIKVVQPGMLEPVYVGPERRLDRRRSVRNEDFERLLRHFGLDRRVHTDRRSIDSSWLITSSKAAETAAVL</sequence>
<accession>A0A4R6UN97</accession>
<keyword evidence="2" id="KW-1185">Reference proteome</keyword>
<dbReference type="AlphaFoldDB" id="A0A4R6UN97"/>
<gene>
    <name evidence="1" type="ORF">EV696_1078</name>
</gene>
<proteinExistence type="predicted"/>
<name>A0A4R6UN97_9GAMM</name>
<evidence type="ECO:0000313" key="1">
    <source>
        <dbReference type="EMBL" id="TDQ48272.1"/>
    </source>
</evidence>
<evidence type="ECO:0000313" key="2">
    <source>
        <dbReference type="Proteomes" id="UP000295375"/>
    </source>
</evidence>
<dbReference type="Proteomes" id="UP000295375">
    <property type="component" value="Unassembled WGS sequence"/>
</dbReference>